<proteinExistence type="predicted"/>
<organism evidence="1 2">
    <name type="scientific">Psophocarpus tetragonolobus</name>
    <name type="common">Winged bean</name>
    <name type="synonym">Dolichos tetragonolobus</name>
    <dbReference type="NCBI Taxonomy" id="3891"/>
    <lineage>
        <taxon>Eukaryota</taxon>
        <taxon>Viridiplantae</taxon>
        <taxon>Streptophyta</taxon>
        <taxon>Embryophyta</taxon>
        <taxon>Tracheophyta</taxon>
        <taxon>Spermatophyta</taxon>
        <taxon>Magnoliopsida</taxon>
        <taxon>eudicotyledons</taxon>
        <taxon>Gunneridae</taxon>
        <taxon>Pentapetalae</taxon>
        <taxon>rosids</taxon>
        <taxon>fabids</taxon>
        <taxon>Fabales</taxon>
        <taxon>Fabaceae</taxon>
        <taxon>Papilionoideae</taxon>
        <taxon>50 kb inversion clade</taxon>
        <taxon>NPAAA clade</taxon>
        <taxon>indigoferoid/millettioid clade</taxon>
        <taxon>Phaseoleae</taxon>
        <taxon>Psophocarpus</taxon>
    </lineage>
</organism>
<keyword evidence="2" id="KW-1185">Reference proteome</keyword>
<dbReference type="EMBL" id="JAYMYS010000002">
    <property type="protein sequence ID" value="KAK7405254.1"/>
    <property type="molecule type" value="Genomic_DNA"/>
</dbReference>
<dbReference type="Proteomes" id="UP001386955">
    <property type="component" value="Unassembled WGS sequence"/>
</dbReference>
<sequence>MAFPLYNFILCDMIRLLSFGEWAESEDSEVATLLVWTHFQDPVVPFSQLLTRTSREATGEKAWHFVHVIWNIEANSMLFMA</sequence>
<protein>
    <submittedName>
        <fullName evidence="1">Uncharacterized protein</fullName>
    </submittedName>
</protein>
<reference evidence="1 2" key="1">
    <citation type="submission" date="2024-01" db="EMBL/GenBank/DDBJ databases">
        <title>The genomes of 5 underutilized Papilionoideae crops provide insights into root nodulation and disease resistanc.</title>
        <authorList>
            <person name="Jiang F."/>
        </authorList>
    </citation>
    <scope>NUCLEOTIDE SEQUENCE [LARGE SCALE GENOMIC DNA]</scope>
    <source>
        <strain evidence="1">DUOXIRENSHENG_FW03</strain>
        <tissue evidence="1">Leaves</tissue>
    </source>
</reference>
<gene>
    <name evidence="1" type="ORF">VNO78_06453</name>
</gene>
<dbReference type="AlphaFoldDB" id="A0AAN9SV69"/>
<comment type="caution">
    <text evidence="1">The sequence shown here is derived from an EMBL/GenBank/DDBJ whole genome shotgun (WGS) entry which is preliminary data.</text>
</comment>
<evidence type="ECO:0000313" key="1">
    <source>
        <dbReference type="EMBL" id="KAK7405254.1"/>
    </source>
</evidence>
<name>A0AAN9SV69_PSOTE</name>
<evidence type="ECO:0000313" key="2">
    <source>
        <dbReference type="Proteomes" id="UP001386955"/>
    </source>
</evidence>
<accession>A0AAN9SV69</accession>